<accession>A0ABW3QIA4</accession>
<evidence type="ECO:0000313" key="1">
    <source>
        <dbReference type="EMBL" id="MFD1146351.1"/>
    </source>
</evidence>
<sequence>MAFQESGKLLHAPFTASEIAAAGIDHALVGHFHTERDAERHIYPATSPR</sequence>
<evidence type="ECO:0008006" key="3">
    <source>
        <dbReference type="Google" id="ProtNLM"/>
    </source>
</evidence>
<keyword evidence="2" id="KW-1185">Reference proteome</keyword>
<name>A0ABW3QIA4_9PSEU</name>
<proteinExistence type="predicted"/>
<comment type="caution">
    <text evidence="1">The sequence shown here is derived from an EMBL/GenBank/DDBJ whole genome shotgun (WGS) entry which is preliminary data.</text>
</comment>
<reference evidence="2" key="1">
    <citation type="journal article" date="2019" name="Int. J. Syst. Evol. Microbiol.">
        <title>The Global Catalogue of Microorganisms (GCM) 10K type strain sequencing project: providing services to taxonomists for standard genome sequencing and annotation.</title>
        <authorList>
            <consortium name="The Broad Institute Genomics Platform"/>
            <consortium name="The Broad Institute Genome Sequencing Center for Infectious Disease"/>
            <person name="Wu L."/>
            <person name="Ma J."/>
        </authorList>
    </citation>
    <scope>NUCLEOTIDE SEQUENCE [LARGE SCALE GENOMIC DNA]</scope>
    <source>
        <strain evidence="2">CCUG 60214</strain>
    </source>
</reference>
<dbReference type="EMBL" id="JBHTLK010000011">
    <property type="protein sequence ID" value="MFD1146351.1"/>
    <property type="molecule type" value="Genomic_DNA"/>
</dbReference>
<dbReference type="Proteomes" id="UP001597168">
    <property type="component" value="Unassembled WGS sequence"/>
</dbReference>
<gene>
    <name evidence="1" type="ORF">ACFQ3T_04370</name>
</gene>
<evidence type="ECO:0000313" key="2">
    <source>
        <dbReference type="Proteomes" id="UP001597168"/>
    </source>
</evidence>
<organism evidence="1 2">
    <name type="scientific">Saccharothrix hoggarensis</name>
    <dbReference type="NCBI Taxonomy" id="913853"/>
    <lineage>
        <taxon>Bacteria</taxon>
        <taxon>Bacillati</taxon>
        <taxon>Actinomycetota</taxon>
        <taxon>Actinomycetes</taxon>
        <taxon>Pseudonocardiales</taxon>
        <taxon>Pseudonocardiaceae</taxon>
        <taxon>Saccharothrix</taxon>
    </lineage>
</organism>
<dbReference type="RefSeq" id="WP_380720006.1">
    <property type="nucleotide sequence ID" value="NZ_JBHTLK010000011.1"/>
</dbReference>
<protein>
    <recommendedName>
        <fullName evidence="3">Calcineurin-like phosphoesterase family protein</fullName>
    </recommendedName>
</protein>